<evidence type="ECO:0000256" key="2">
    <source>
        <dbReference type="SAM" id="SignalP"/>
    </source>
</evidence>
<proteinExistence type="predicted"/>
<feature type="region of interest" description="Disordered" evidence="1">
    <location>
        <begin position="281"/>
        <end position="301"/>
    </location>
</feature>
<dbReference type="Gene3D" id="2.30.30.1210">
    <property type="entry name" value="Domain of unknown function DUF1541"/>
    <property type="match status" value="1"/>
</dbReference>
<sequence>MNKKIIGVGILSFVSLTTLSAYTNVQREAGVDTTNHTQQMRHQGQHISEYASNKTGSAARHKGSAVRNYTNLYNSDIIPTNIEPAMDPTYGPGEEVTITEGHMPGMMGAQAEVVGAFATHAYSVSYSPTDGGEPVNDHKWVVQEEIADAGEESFEVGTEVILEADHMPGMEGATATIEAVEDTTVYVIDYQPTDGSELVQNHKWMTDSELSPVDAEVESDIEEDNVNFDDMEKFMEEGNVNFDDMEKFMEEGNVNFGRMKSHMSETHPDLDNQESNEWYKEMHGTGGSSQSSNFRGMGNMY</sequence>
<feature type="chain" id="PRO_5039559873" description="DUF1541 domain-containing protein" evidence="2">
    <location>
        <begin position="24"/>
        <end position="301"/>
    </location>
</feature>
<feature type="domain" description="DUF1541" evidence="3">
    <location>
        <begin position="156"/>
        <end position="206"/>
    </location>
</feature>
<dbReference type="eggNOG" id="COG1388">
    <property type="taxonomic scope" value="Bacteria"/>
</dbReference>
<name>A0A1N6EY68_9LACT</name>
<keyword evidence="5" id="KW-1185">Reference proteome</keyword>
<reference evidence="5" key="1">
    <citation type="submission" date="2016-11" db="EMBL/GenBank/DDBJ databases">
        <authorList>
            <person name="Varghese N."/>
            <person name="Submissions S."/>
        </authorList>
    </citation>
    <scope>NUCLEOTIDE SEQUENCE [LARGE SCALE GENOMIC DNA]</scope>
    <source>
        <strain evidence="5">313</strain>
    </source>
</reference>
<dbReference type="Proteomes" id="UP000184758">
    <property type="component" value="Unassembled WGS sequence"/>
</dbReference>
<evidence type="ECO:0000256" key="1">
    <source>
        <dbReference type="SAM" id="MobiDB-lite"/>
    </source>
</evidence>
<dbReference type="AlphaFoldDB" id="A0A1N6EY68"/>
<dbReference type="STRING" id="28230.SAMN05878443_0273"/>
<evidence type="ECO:0000259" key="3">
    <source>
        <dbReference type="Pfam" id="PF07563"/>
    </source>
</evidence>
<feature type="signal peptide" evidence="2">
    <location>
        <begin position="1"/>
        <end position="23"/>
    </location>
</feature>
<dbReference type="Pfam" id="PF07563">
    <property type="entry name" value="DUF1541"/>
    <property type="match status" value="2"/>
</dbReference>
<dbReference type="RefSeq" id="WP_051905747.1">
    <property type="nucleotide sequence ID" value="NZ_FSRN01000001.1"/>
</dbReference>
<organism evidence="4 5">
    <name type="scientific">Carnobacterium alterfunditum</name>
    <dbReference type="NCBI Taxonomy" id="28230"/>
    <lineage>
        <taxon>Bacteria</taxon>
        <taxon>Bacillati</taxon>
        <taxon>Bacillota</taxon>
        <taxon>Bacilli</taxon>
        <taxon>Lactobacillales</taxon>
        <taxon>Carnobacteriaceae</taxon>
        <taxon>Carnobacterium</taxon>
    </lineage>
</organism>
<dbReference type="InterPro" id="IPR011438">
    <property type="entry name" value="DUF1541"/>
</dbReference>
<gene>
    <name evidence="4" type="ORF">SAMN05878443_0273</name>
</gene>
<keyword evidence="2" id="KW-0732">Signal</keyword>
<evidence type="ECO:0000313" key="5">
    <source>
        <dbReference type="Proteomes" id="UP000184758"/>
    </source>
</evidence>
<dbReference type="EMBL" id="FSRN01000001">
    <property type="protein sequence ID" value="SIN87893.1"/>
    <property type="molecule type" value="Genomic_DNA"/>
</dbReference>
<evidence type="ECO:0000313" key="4">
    <source>
        <dbReference type="EMBL" id="SIN87893.1"/>
    </source>
</evidence>
<feature type="domain" description="DUF1541" evidence="3">
    <location>
        <begin position="92"/>
        <end position="143"/>
    </location>
</feature>
<protein>
    <recommendedName>
        <fullName evidence="3">DUF1541 domain-containing protein</fullName>
    </recommendedName>
</protein>
<accession>A0A1N6EY68</accession>